<accession>A0A3M7R1D5</accession>
<evidence type="ECO:0000313" key="1">
    <source>
        <dbReference type="EMBL" id="RNA17025.1"/>
    </source>
</evidence>
<dbReference type="Proteomes" id="UP000276133">
    <property type="component" value="Unassembled WGS sequence"/>
</dbReference>
<evidence type="ECO:0000313" key="2">
    <source>
        <dbReference type="Proteomes" id="UP000276133"/>
    </source>
</evidence>
<name>A0A3M7R1D5_BRAPC</name>
<sequence length="61" mass="7023">MIVLVQVCYRYQSVVYKSQKKSKSGFISKNFYTLGFSNTIDMPNSGKIKVKINSQLLKKDQ</sequence>
<protein>
    <submittedName>
        <fullName evidence="1">Uncharacterized protein</fullName>
    </submittedName>
</protein>
<dbReference type="EMBL" id="REGN01004553">
    <property type="protein sequence ID" value="RNA17025.1"/>
    <property type="molecule type" value="Genomic_DNA"/>
</dbReference>
<reference evidence="1 2" key="1">
    <citation type="journal article" date="2018" name="Sci. Rep.">
        <title>Genomic signatures of local adaptation to the degree of environmental predictability in rotifers.</title>
        <authorList>
            <person name="Franch-Gras L."/>
            <person name="Hahn C."/>
            <person name="Garcia-Roger E.M."/>
            <person name="Carmona M.J."/>
            <person name="Serra M."/>
            <person name="Gomez A."/>
        </authorList>
    </citation>
    <scope>NUCLEOTIDE SEQUENCE [LARGE SCALE GENOMIC DNA]</scope>
    <source>
        <strain evidence="1">HYR1</strain>
    </source>
</reference>
<organism evidence="1 2">
    <name type="scientific">Brachionus plicatilis</name>
    <name type="common">Marine rotifer</name>
    <name type="synonym">Brachionus muelleri</name>
    <dbReference type="NCBI Taxonomy" id="10195"/>
    <lineage>
        <taxon>Eukaryota</taxon>
        <taxon>Metazoa</taxon>
        <taxon>Spiralia</taxon>
        <taxon>Gnathifera</taxon>
        <taxon>Rotifera</taxon>
        <taxon>Eurotatoria</taxon>
        <taxon>Monogononta</taxon>
        <taxon>Pseudotrocha</taxon>
        <taxon>Ploima</taxon>
        <taxon>Brachionidae</taxon>
        <taxon>Brachionus</taxon>
    </lineage>
</organism>
<keyword evidence="2" id="KW-1185">Reference proteome</keyword>
<gene>
    <name evidence="1" type="ORF">BpHYR1_005391</name>
</gene>
<proteinExistence type="predicted"/>
<comment type="caution">
    <text evidence="1">The sequence shown here is derived from an EMBL/GenBank/DDBJ whole genome shotgun (WGS) entry which is preliminary data.</text>
</comment>
<dbReference type="AlphaFoldDB" id="A0A3M7R1D5"/>